<evidence type="ECO:0000313" key="2">
    <source>
        <dbReference type="Proteomes" id="UP000266673"/>
    </source>
</evidence>
<keyword evidence="2" id="KW-1185">Reference proteome</keyword>
<proteinExistence type="predicted"/>
<sequence>MADSKCCLNCGTAGPAIFRSLKDKKWEEAENNNLIKEKWVKGGKLCHTCYMNFVENPIQKLRREAKRVRISVGEVETTPGKVNVAYKDIGTTMEDITNEDVSMVDLIGTIKAMARIFYEREHIKKEGPIYSYDELREVFQANKCLENFLDQLYLAARPLERGEKTMNRIQKLILHICYLLASLNNTKINSFKFDVAYYLDSVGTSNEGIDTLAKLGVSTTSRASDSTSTSRPAHMATIVANPCFTALIPRNGVLNPKFIDSELIIKHLGERFITTLGIPYHEHCQNYRGERSDNDLIEKLTLHSNLKGVEDYTKALQIVYNQESMQEYLSNHIIPIVADWPGQFFIRKAIAHQLLLDNEVIPSFVTSFLPIMGPFHVSLNSRELVFKQNSLLFNDIYKGIFGKKKNLGKKPRSWRIDLILYLMRVAWLEISNIVYSKFGHTCKNIKFLYLTDLLGNLISLVLDVYAVHHREGDWAAYEEACLRCWTDLFLRFDRRNYKRAPLMFFSDIFFWTETNHLITNMIPNHLASLSDCPVETVHSIIRRRTAKFFTADQLQKEARFMFQNREDNTFCQYFVNSMKYPYKPKQLHTLSRKCATLLLKIFTKMYEARHLYPLIISSSDDSINTYKLPSLGYKITDRHLPRGFVTPRKPYTSILCDFLHCDCTSYTNCSDNEYLKNEIRINVESLKVSMTKDLGENEFIVEQDEVLVIMNQMMLKQWRVK</sequence>
<name>A0A397UXE9_9GLOM</name>
<evidence type="ECO:0000313" key="1">
    <source>
        <dbReference type="EMBL" id="RIB12203.1"/>
    </source>
</evidence>
<comment type="caution">
    <text evidence="1">The sequence shown here is derived from an EMBL/GenBank/DDBJ whole genome shotgun (WGS) entry which is preliminary data.</text>
</comment>
<reference evidence="1 2" key="1">
    <citation type="submission" date="2018-06" db="EMBL/GenBank/DDBJ databases">
        <title>Comparative genomics reveals the genomic features of Rhizophagus irregularis, R. cerebriforme, R. diaphanum and Gigaspora rosea, and their symbiotic lifestyle signature.</title>
        <authorList>
            <person name="Morin E."/>
            <person name="San Clemente H."/>
            <person name="Chen E.C.H."/>
            <person name="De La Providencia I."/>
            <person name="Hainaut M."/>
            <person name="Kuo A."/>
            <person name="Kohler A."/>
            <person name="Murat C."/>
            <person name="Tang N."/>
            <person name="Roy S."/>
            <person name="Loubradou J."/>
            <person name="Henrissat B."/>
            <person name="Grigoriev I.V."/>
            <person name="Corradi N."/>
            <person name="Roux C."/>
            <person name="Martin F.M."/>
        </authorList>
    </citation>
    <scope>NUCLEOTIDE SEQUENCE [LARGE SCALE GENOMIC DNA]</scope>
    <source>
        <strain evidence="1 2">DAOM 194757</strain>
    </source>
</reference>
<dbReference type="Proteomes" id="UP000266673">
    <property type="component" value="Unassembled WGS sequence"/>
</dbReference>
<protein>
    <submittedName>
        <fullName evidence="1">Uncharacterized protein</fullName>
    </submittedName>
</protein>
<dbReference type="AlphaFoldDB" id="A0A397UXE9"/>
<dbReference type="EMBL" id="QKWP01001048">
    <property type="protein sequence ID" value="RIB12203.1"/>
    <property type="molecule type" value="Genomic_DNA"/>
</dbReference>
<organism evidence="1 2">
    <name type="scientific">Gigaspora rosea</name>
    <dbReference type="NCBI Taxonomy" id="44941"/>
    <lineage>
        <taxon>Eukaryota</taxon>
        <taxon>Fungi</taxon>
        <taxon>Fungi incertae sedis</taxon>
        <taxon>Mucoromycota</taxon>
        <taxon>Glomeromycotina</taxon>
        <taxon>Glomeromycetes</taxon>
        <taxon>Diversisporales</taxon>
        <taxon>Gigasporaceae</taxon>
        <taxon>Gigaspora</taxon>
    </lineage>
</organism>
<accession>A0A397UXE9</accession>
<gene>
    <name evidence="1" type="ORF">C2G38_2201278</name>
</gene>